<dbReference type="Proteomes" id="UP000004836">
    <property type="component" value="Unassembled WGS sequence"/>
</dbReference>
<reference evidence="4 5" key="1">
    <citation type="journal article" date="2012" name="J. Bacteriol.">
        <title>Genome Sequence of Strain IMCC14465, Isolated from the East Sea, Belonging to the PS1 Clade of Alphaproteobacteria.</title>
        <authorList>
            <person name="Yang S.J."/>
            <person name="Kang I."/>
            <person name="Cho J.C."/>
        </authorList>
    </citation>
    <scope>NUCLEOTIDE SEQUENCE [LARGE SCALE GENOMIC DNA]</scope>
    <source>
        <strain evidence="4 5">IMCC14465</strain>
    </source>
</reference>
<dbReference type="SFLD" id="SFLDG01140">
    <property type="entry name" value="C2.B:_Phosphomannomutase_and_P"/>
    <property type="match status" value="1"/>
</dbReference>
<dbReference type="NCBIfam" id="TIGR01486">
    <property type="entry name" value="HAD-SF-IIB-MPGP"/>
    <property type="match status" value="1"/>
</dbReference>
<dbReference type="PATRIC" id="fig|1220535.3.peg.1460"/>
<dbReference type="PANTHER" id="PTHR10000:SF8">
    <property type="entry name" value="HAD SUPERFAMILY HYDROLASE-LIKE, TYPE 3"/>
    <property type="match status" value="1"/>
</dbReference>
<dbReference type="InterPro" id="IPR023214">
    <property type="entry name" value="HAD_sf"/>
</dbReference>
<evidence type="ECO:0000313" key="5">
    <source>
        <dbReference type="Proteomes" id="UP000004836"/>
    </source>
</evidence>
<sequence length="252" mass="27050">MTDVMVFTDLDGSLLDHETYAFDAALPALEALAQAGIRVSVVSSKTRAEIMPLVAQLKLEGPIIAENGAIIAYADGTIDSAGHIDDIREALNTLPEAVRAAIKGFGDMSVTEVSELTGLDETAATLAAKREASEPFLWSGEGVPDTDLLADKGFYIIRGGRFYHLIPRRDKAEAIMRVIAQNNKSDVQIWALGDGPNDVSMLLAADRGALICNPHLQVTAQLPSTHTLYLTKQVGPSGWAEAIFTFLAEKKT</sequence>
<organism evidence="4 5">
    <name type="scientific">alpha proteobacterium IMCC14465</name>
    <dbReference type="NCBI Taxonomy" id="1220535"/>
    <lineage>
        <taxon>Bacteria</taxon>
        <taxon>Pseudomonadati</taxon>
        <taxon>Pseudomonadota</taxon>
        <taxon>Alphaproteobacteria</taxon>
        <taxon>PS1 clade</taxon>
    </lineage>
</organism>
<evidence type="ECO:0000313" key="4">
    <source>
        <dbReference type="EMBL" id="EJW21671.1"/>
    </source>
</evidence>
<dbReference type="Gene3D" id="3.30.980.20">
    <property type="entry name" value="Putative mannosyl-3-phosphoglycerate phosphatase, domain 2"/>
    <property type="match status" value="1"/>
</dbReference>
<dbReference type="EMBL" id="ALYF01000003">
    <property type="protein sequence ID" value="EJW21671.1"/>
    <property type="molecule type" value="Genomic_DNA"/>
</dbReference>
<keyword evidence="2" id="KW-0378">Hydrolase</keyword>
<dbReference type="GO" id="GO:0050531">
    <property type="term" value="F:mannosyl-3-phosphoglycerate phosphatase activity"/>
    <property type="evidence" value="ECO:0007669"/>
    <property type="project" value="InterPro"/>
</dbReference>
<dbReference type="SFLD" id="SFLDS00003">
    <property type="entry name" value="Haloacid_Dehalogenase"/>
    <property type="match status" value="1"/>
</dbReference>
<dbReference type="Pfam" id="PF08282">
    <property type="entry name" value="Hydrolase_3"/>
    <property type="match status" value="2"/>
</dbReference>
<evidence type="ECO:0000256" key="2">
    <source>
        <dbReference type="ARBA" id="ARBA00022801"/>
    </source>
</evidence>
<name>J9DIE5_9PROT</name>
<proteinExistence type="predicted"/>
<dbReference type="InterPro" id="IPR036412">
    <property type="entry name" value="HAD-like_sf"/>
</dbReference>
<keyword evidence="1" id="KW-0479">Metal-binding</keyword>
<accession>J9DIE5</accession>
<comment type="caution">
    <text evidence="4">The sequence shown here is derived from an EMBL/GenBank/DDBJ whole genome shotgun (WGS) entry which is preliminary data.</text>
</comment>
<keyword evidence="5" id="KW-1185">Reference proteome</keyword>
<dbReference type="AlphaFoldDB" id="J9DIE5"/>
<dbReference type="Gene3D" id="3.40.50.1000">
    <property type="entry name" value="HAD superfamily/HAD-like"/>
    <property type="match status" value="1"/>
</dbReference>
<dbReference type="GO" id="GO:0000287">
    <property type="term" value="F:magnesium ion binding"/>
    <property type="evidence" value="ECO:0007669"/>
    <property type="project" value="TreeGrafter"/>
</dbReference>
<dbReference type="SFLD" id="SFLDG01142">
    <property type="entry name" value="C2.B.2:_Mannosyl-3-phosphoglyc"/>
    <property type="match status" value="1"/>
</dbReference>
<dbReference type="GO" id="GO:0005829">
    <property type="term" value="C:cytosol"/>
    <property type="evidence" value="ECO:0007669"/>
    <property type="project" value="TreeGrafter"/>
</dbReference>
<dbReference type="InterPro" id="IPR006379">
    <property type="entry name" value="HAD-SF_hydro_IIB"/>
</dbReference>
<gene>
    <name evidence="4" type="ORF">IMCC14465_14670</name>
</gene>
<dbReference type="InterPro" id="IPR006381">
    <property type="entry name" value="HAD-SF-IIB-MPGP"/>
</dbReference>
<dbReference type="eggNOG" id="COG3769">
    <property type="taxonomic scope" value="Bacteria"/>
</dbReference>
<dbReference type="NCBIfam" id="TIGR01484">
    <property type="entry name" value="HAD-SF-IIB"/>
    <property type="match status" value="1"/>
</dbReference>
<dbReference type="SUPFAM" id="SSF56784">
    <property type="entry name" value="HAD-like"/>
    <property type="match status" value="1"/>
</dbReference>
<evidence type="ECO:0000256" key="3">
    <source>
        <dbReference type="ARBA" id="ARBA00022842"/>
    </source>
</evidence>
<evidence type="ECO:0008006" key="6">
    <source>
        <dbReference type="Google" id="ProtNLM"/>
    </source>
</evidence>
<dbReference type="OrthoDB" id="193379at2"/>
<dbReference type="GO" id="GO:0051479">
    <property type="term" value="P:mannosylglycerate biosynthetic process"/>
    <property type="evidence" value="ECO:0007669"/>
    <property type="project" value="InterPro"/>
</dbReference>
<protein>
    <recommendedName>
        <fullName evidence="6">Mannosyl-3-phosphoglycerate phosphatase</fullName>
    </recommendedName>
</protein>
<evidence type="ECO:0000256" key="1">
    <source>
        <dbReference type="ARBA" id="ARBA00022723"/>
    </source>
</evidence>
<dbReference type="STRING" id="1220535.IMCC14465_14670"/>
<dbReference type="PANTHER" id="PTHR10000">
    <property type="entry name" value="PHOSPHOSERINE PHOSPHATASE"/>
    <property type="match status" value="1"/>
</dbReference>
<keyword evidence="3" id="KW-0460">Magnesium</keyword>